<evidence type="ECO:0000313" key="5">
    <source>
        <dbReference type="Proteomes" id="UP000281170"/>
    </source>
</evidence>
<accession>A0A0W0R394</accession>
<reference evidence="2 4" key="1">
    <citation type="submission" date="2015-11" db="EMBL/GenBank/DDBJ databases">
        <title>Identification of large and diverse effector repertoires of 38 Legionella species.</title>
        <authorList>
            <person name="Burstein D."/>
            <person name="Amaro F."/>
            <person name="Zusman T."/>
            <person name="Lifshitz Z."/>
            <person name="Cohen O."/>
            <person name="Gilbert J.A."/>
            <person name="Pupko T."/>
            <person name="Shuman H.A."/>
            <person name="Segal G."/>
        </authorList>
    </citation>
    <scope>NUCLEOTIDE SEQUENCE [LARGE SCALE GENOMIC DNA]</scope>
    <source>
        <strain evidence="2 4">1762-AUS-E</strain>
    </source>
</reference>
<dbReference type="STRING" id="45056.Lade_0202"/>
<name>A0A0W0R394_9GAMM</name>
<dbReference type="PROSITE" id="PS51257">
    <property type="entry name" value="PROKAR_LIPOPROTEIN"/>
    <property type="match status" value="1"/>
</dbReference>
<keyword evidence="1" id="KW-0732">Signal</keyword>
<organism evidence="2 4">
    <name type="scientific">Legionella adelaidensis</name>
    <dbReference type="NCBI Taxonomy" id="45056"/>
    <lineage>
        <taxon>Bacteria</taxon>
        <taxon>Pseudomonadati</taxon>
        <taxon>Pseudomonadota</taxon>
        <taxon>Gammaproteobacteria</taxon>
        <taxon>Legionellales</taxon>
        <taxon>Legionellaceae</taxon>
        <taxon>Legionella</taxon>
    </lineage>
</organism>
<evidence type="ECO:0008006" key="6">
    <source>
        <dbReference type="Google" id="ProtNLM"/>
    </source>
</evidence>
<feature type="signal peptide" evidence="1">
    <location>
        <begin position="1"/>
        <end position="20"/>
    </location>
</feature>
<evidence type="ECO:0000256" key="1">
    <source>
        <dbReference type="SAM" id="SignalP"/>
    </source>
</evidence>
<dbReference type="RefSeq" id="WP_084758811.1">
    <property type="nucleotide sequence ID" value="NZ_LR134418.1"/>
</dbReference>
<dbReference type="AlphaFoldDB" id="A0A0W0R394"/>
<dbReference type="EMBL" id="LR134418">
    <property type="protein sequence ID" value="VEH84635.1"/>
    <property type="molecule type" value="Genomic_DNA"/>
</dbReference>
<dbReference type="KEGG" id="ladl:NCTC12735_00242"/>
<geneLocation type="plasmid" evidence="3 5">
    <name>9</name>
</geneLocation>
<dbReference type="PATRIC" id="fig|45056.6.peg.207"/>
<sequence length="70" mass="7858">MYKIVLILLSIILCSCSSYYTSNGEKYYLSSRNGENLVVPPGLTEDNISHFHDLPEQTQNPQVSIEPPTV</sequence>
<evidence type="ECO:0000313" key="2">
    <source>
        <dbReference type="EMBL" id="KTC65544.1"/>
    </source>
</evidence>
<evidence type="ECO:0000313" key="3">
    <source>
        <dbReference type="EMBL" id="VEH84635.1"/>
    </source>
</evidence>
<reference evidence="3 5" key="2">
    <citation type="submission" date="2018-12" db="EMBL/GenBank/DDBJ databases">
        <authorList>
            <consortium name="Pathogen Informatics"/>
        </authorList>
    </citation>
    <scope>NUCLEOTIDE SEQUENCE [LARGE SCALE GENOMIC DNA]</scope>
    <source>
        <strain evidence="3 5">NCTC12735</strain>
        <plasmid evidence="5">9</plasmid>
    </source>
</reference>
<keyword evidence="4" id="KW-1185">Reference proteome</keyword>
<protein>
    <recommendedName>
        <fullName evidence="6">Lipoprotein</fullName>
    </recommendedName>
</protein>
<proteinExistence type="predicted"/>
<dbReference type="Proteomes" id="UP000054859">
    <property type="component" value="Unassembled WGS sequence"/>
</dbReference>
<evidence type="ECO:0000313" key="4">
    <source>
        <dbReference type="Proteomes" id="UP000054859"/>
    </source>
</evidence>
<dbReference type="EMBL" id="LNKA01000001">
    <property type="protein sequence ID" value="KTC65544.1"/>
    <property type="molecule type" value="Genomic_DNA"/>
</dbReference>
<gene>
    <name evidence="2" type="ORF">Lade_0202</name>
    <name evidence="3" type="ORF">NCTC12735_00242</name>
</gene>
<dbReference type="Proteomes" id="UP000281170">
    <property type="component" value="Plasmid 9"/>
</dbReference>
<dbReference type="OrthoDB" id="5643663at2"/>
<feature type="chain" id="PRO_5036002946" description="Lipoprotein" evidence="1">
    <location>
        <begin position="21"/>
        <end position="70"/>
    </location>
</feature>
<keyword evidence="3" id="KW-0614">Plasmid</keyword>